<proteinExistence type="predicted"/>
<sequence length="260" mass="29757">MDSTQTQLPTDQLVIFTPPSEQLKNDLLSRKVNNVVVSTIDGDEITDLVYQDFIFCDDIIQAHLEETPLYWLVSFMAGPEVETIGGIFKHYDGEIYHTIDKLDVLNKTRSQLAEICGKDGKDTKSLGVITIVTAFDSKSDKGSFRYIRCLVIGKDHKYENTKRVFKSVTFDISRYQEYQHRIDFAVLVTERQAINAAEKFLSKSLDKKYYDLIADDLFCERLPWAEATKEYKCRGDCLRNRIFVGDLTSVDGHIEFTCGS</sequence>
<evidence type="ECO:0000313" key="1">
    <source>
        <dbReference type="EMBL" id="QBK90992.1"/>
    </source>
</evidence>
<gene>
    <name evidence="1" type="ORF">LCPAC201_02930</name>
</gene>
<protein>
    <submittedName>
        <fullName evidence="1">Uncharacterized protein</fullName>
    </submittedName>
</protein>
<organism evidence="1">
    <name type="scientific">Pithovirus LCPAC201</name>
    <dbReference type="NCBI Taxonomy" id="2506591"/>
    <lineage>
        <taxon>Viruses</taxon>
        <taxon>Pithoviruses</taxon>
    </lineage>
</organism>
<dbReference type="EMBL" id="MK500506">
    <property type="protein sequence ID" value="QBK90992.1"/>
    <property type="molecule type" value="Genomic_DNA"/>
</dbReference>
<name>A0A481Z6H0_9VIRU</name>
<accession>A0A481Z6H0</accession>
<reference evidence="1" key="1">
    <citation type="journal article" date="2019" name="MBio">
        <title>Virus Genomes from Deep Sea Sediments Expand the Ocean Megavirome and Support Independent Origins of Viral Gigantism.</title>
        <authorList>
            <person name="Backstrom D."/>
            <person name="Yutin N."/>
            <person name="Jorgensen S.L."/>
            <person name="Dharamshi J."/>
            <person name="Homa F."/>
            <person name="Zaremba-Niedwiedzka K."/>
            <person name="Spang A."/>
            <person name="Wolf Y.I."/>
            <person name="Koonin E.V."/>
            <person name="Ettema T.J."/>
        </authorList>
    </citation>
    <scope>NUCLEOTIDE SEQUENCE</scope>
</reference>